<dbReference type="InterPro" id="IPR016186">
    <property type="entry name" value="C-type_lectin-like/link_sf"/>
</dbReference>
<dbReference type="SUPFAM" id="SSF56487">
    <property type="entry name" value="SRCR-like"/>
    <property type="match status" value="3"/>
</dbReference>
<evidence type="ECO:0000256" key="12">
    <source>
        <dbReference type="SAM" id="SignalP"/>
    </source>
</evidence>
<evidence type="ECO:0000256" key="7">
    <source>
        <dbReference type="ARBA" id="ARBA00023157"/>
    </source>
</evidence>
<evidence type="ECO:0000256" key="11">
    <source>
        <dbReference type="SAM" id="Phobius"/>
    </source>
</evidence>
<evidence type="ECO:0000259" key="13">
    <source>
        <dbReference type="PROSITE" id="PS50287"/>
    </source>
</evidence>
<keyword evidence="4" id="KW-0677">Repeat</keyword>
<keyword evidence="7 9" id="KW-1015">Disulfide bond</keyword>
<dbReference type="InterPro" id="IPR036772">
    <property type="entry name" value="SRCR-like_dom_sf"/>
</dbReference>
<feature type="domain" description="SRCR" evidence="13">
    <location>
        <begin position="1849"/>
        <end position="1967"/>
    </location>
</feature>
<dbReference type="Pfam" id="PF13229">
    <property type="entry name" value="Beta_helix"/>
    <property type="match status" value="2"/>
</dbReference>
<dbReference type="GO" id="GO:0016020">
    <property type="term" value="C:membrane"/>
    <property type="evidence" value="ECO:0007669"/>
    <property type="project" value="UniProtKB-SubCell"/>
</dbReference>
<reference evidence="14 15" key="1">
    <citation type="journal article" date="2024" name="bioRxiv">
        <title>A reference genome for Trichogramma kaykai: A tiny desert-dwelling parasitoid wasp with competing sex-ratio distorters.</title>
        <authorList>
            <person name="Culotta J."/>
            <person name="Lindsey A.R."/>
        </authorList>
    </citation>
    <scope>NUCLEOTIDE SEQUENCE [LARGE SCALE GENOMIC DNA]</scope>
    <source>
        <strain evidence="14 15">KSX58</strain>
    </source>
</reference>
<feature type="disulfide bond" evidence="9">
    <location>
        <begin position="1104"/>
        <end position="1114"/>
    </location>
</feature>
<dbReference type="PROSITE" id="PS00420">
    <property type="entry name" value="SRCR_1"/>
    <property type="match status" value="1"/>
</dbReference>
<keyword evidence="15" id="KW-1185">Reference proteome</keyword>
<dbReference type="InterPro" id="IPR039448">
    <property type="entry name" value="Beta_helix"/>
</dbReference>
<proteinExistence type="predicted"/>
<dbReference type="InterPro" id="IPR011050">
    <property type="entry name" value="Pectin_lyase_fold/virulence"/>
</dbReference>
<feature type="compositionally biased region" description="Basic residues" evidence="10">
    <location>
        <begin position="2804"/>
        <end position="2829"/>
    </location>
</feature>
<dbReference type="SUPFAM" id="SSF51126">
    <property type="entry name" value="Pectin lyase-like"/>
    <property type="match status" value="4"/>
</dbReference>
<dbReference type="SUPFAM" id="SSF49854">
    <property type="entry name" value="Spermadhesin, CUB domain"/>
    <property type="match status" value="1"/>
</dbReference>
<dbReference type="Proteomes" id="UP001627154">
    <property type="component" value="Unassembled WGS sequence"/>
</dbReference>
<dbReference type="InterPro" id="IPR012334">
    <property type="entry name" value="Pectin_lyas_fold"/>
</dbReference>
<evidence type="ECO:0000256" key="1">
    <source>
        <dbReference type="ARBA" id="ARBA00004167"/>
    </source>
</evidence>
<dbReference type="SMART" id="SM00042">
    <property type="entry name" value="CUB"/>
    <property type="match status" value="1"/>
</dbReference>
<dbReference type="Pfam" id="PF00530">
    <property type="entry name" value="SRCR"/>
    <property type="match status" value="3"/>
</dbReference>
<feature type="compositionally biased region" description="Low complexity" evidence="10">
    <location>
        <begin position="36"/>
        <end position="61"/>
    </location>
</feature>
<feature type="transmembrane region" description="Helical" evidence="11">
    <location>
        <begin position="2648"/>
        <end position="2672"/>
    </location>
</feature>
<name>A0ABD2X554_9HYME</name>
<keyword evidence="8" id="KW-0325">Glycoprotein</keyword>
<comment type="caution">
    <text evidence="9">Lacks conserved residue(s) required for the propagation of feature annotation.</text>
</comment>
<evidence type="ECO:0000256" key="9">
    <source>
        <dbReference type="PROSITE-ProRule" id="PRU00196"/>
    </source>
</evidence>
<dbReference type="Gene3D" id="2.60.120.290">
    <property type="entry name" value="Spermadhesin, CUB domain"/>
    <property type="match status" value="1"/>
</dbReference>
<dbReference type="Gene3D" id="2.160.20.10">
    <property type="entry name" value="Single-stranded right-handed beta-helix, Pectin lyase-like"/>
    <property type="match status" value="3"/>
</dbReference>
<comment type="subcellular location">
    <subcellularLocation>
        <location evidence="1">Membrane</location>
        <topology evidence="1">Single-pass membrane protein</topology>
    </subcellularLocation>
</comment>
<dbReference type="InterPro" id="IPR001190">
    <property type="entry name" value="SRCR"/>
</dbReference>
<feature type="domain" description="SRCR" evidence="13">
    <location>
        <begin position="169"/>
        <end position="274"/>
    </location>
</feature>
<dbReference type="PANTHER" id="PTHR47653">
    <property type="entry name" value="PROTEIN BARK BEETLE"/>
    <property type="match status" value="1"/>
</dbReference>
<evidence type="ECO:0000256" key="10">
    <source>
        <dbReference type="SAM" id="MobiDB-lite"/>
    </source>
</evidence>
<dbReference type="Gene3D" id="3.10.250.10">
    <property type="entry name" value="SRCR-like domain"/>
    <property type="match status" value="3"/>
</dbReference>
<dbReference type="InterPro" id="IPR006626">
    <property type="entry name" value="PbH1"/>
</dbReference>
<dbReference type="InterPro" id="IPR016187">
    <property type="entry name" value="CTDL_fold"/>
</dbReference>
<keyword evidence="2 11" id="KW-0812">Transmembrane</keyword>
<accession>A0ABD2X554</accession>
<evidence type="ECO:0000256" key="5">
    <source>
        <dbReference type="ARBA" id="ARBA00022989"/>
    </source>
</evidence>
<feature type="region of interest" description="Disordered" evidence="10">
    <location>
        <begin position="30"/>
        <end position="61"/>
    </location>
</feature>
<feature type="signal peptide" evidence="12">
    <location>
        <begin position="1"/>
        <end position="24"/>
    </location>
</feature>
<evidence type="ECO:0000256" key="8">
    <source>
        <dbReference type="ARBA" id="ARBA00023180"/>
    </source>
</evidence>
<evidence type="ECO:0000256" key="6">
    <source>
        <dbReference type="ARBA" id="ARBA00023136"/>
    </source>
</evidence>
<evidence type="ECO:0000313" key="15">
    <source>
        <dbReference type="Proteomes" id="UP001627154"/>
    </source>
</evidence>
<feature type="disulfide bond" evidence="9">
    <location>
        <begin position="1930"/>
        <end position="1940"/>
    </location>
</feature>
<evidence type="ECO:0000313" key="14">
    <source>
        <dbReference type="EMBL" id="KAL3400230.1"/>
    </source>
</evidence>
<keyword evidence="5 11" id="KW-1133">Transmembrane helix</keyword>
<dbReference type="EMBL" id="JBJJXI010000051">
    <property type="protein sequence ID" value="KAL3400230.1"/>
    <property type="molecule type" value="Genomic_DNA"/>
</dbReference>
<dbReference type="PROSITE" id="PS50287">
    <property type="entry name" value="SRCR_2"/>
    <property type="match status" value="3"/>
</dbReference>
<protein>
    <recommendedName>
        <fullName evidence="13">SRCR domain-containing protein</fullName>
    </recommendedName>
</protein>
<evidence type="ECO:0000256" key="4">
    <source>
        <dbReference type="ARBA" id="ARBA00022737"/>
    </source>
</evidence>
<gene>
    <name evidence="14" type="ORF">TKK_006122</name>
</gene>
<keyword evidence="3 12" id="KW-0732">Signal</keyword>
<comment type="caution">
    <text evidence="14">The sequence shown here is derived from an EMBL/GenBank/DDBJ whole genome shotgun (WGS) entry which is preliminary data.</text>
</comment>
<dbReference type="PRINTS" id="PR00258">
    <property type="entry name" value="SPERACTRCPTR"/>
</dbReference>
<dbReference type="PANTHER" id="PTHR47653:SF1">
    <property type="entry name" value="DELETED IN MALIGNANT BRAIN TUMORS 1 PROTEIN"/>
    <property type="match status" value="1"/>
</dbReference>
<feature type="chain" id="PRO_5044772037" description="SRCR domain-containing protein" evidence="12">
    <location>
        <begin position="25"/>
        <end position="2900"/>
    </location>
</feature>
<organism evidence="14 15">
    <name type="scientific">Trichogramma kaykai</name>
    <dbReference type="NCBI Taxonomy" id="54128"/>
    <lineage>
        <taxon>Eukaryota</taxon>
        <taxon>Metazoa</taxon>
        <taxon>Ecdysozoa</taxon>
        <taxon>Arthropoda</taxon>
        <taxon>Hexapoda</taxon>
        <taxon>Insecta</taxon>
        <taxon>Pterygota</taxon>
        <taxon>Neoptera</taxon>
        <taxon>Endopterygota</taxon>
        <taxon>Hymenoptera</taxon>
        <taxon>Apocrita</taxon>
        <taxon>Proctotrupomorpha</taxon>
        <taxon>Chalcidoidea</taxon>
        <taxon>Trichogrammatidae</taxon>
        <taxon>Trichogramma</taxon>
    </lineage>
</organism>
<dbReference type="CDD" id="cd00041">
    <property type="entry name" value="CUB"/>
    <property type="match status" value="1"/>
</dbReference>
<dbReference type="Gene3D" id="3.10.100.10">
    <property type="entry name" value="Mannose-Binding Protein A, subunit A"/>
    <property type="match status" value="1"/>
</dbReference>
<dbReference type="SUPFAM" id="SSF56436">
    <property type="entry name" value="C-type lectin-like"/>
    <property type="match status" value="1"/>
</dbReference>
<feature type="domain" description="SRCR" evidence="13">
    <location>
        <begin position="1031"/>
        <end position="1137"/>
    </location>
</feature>
<keyword evidence="6 11" id="KW-0472">Membrane</keyword>
<dbReference type="InterPro" id="IPR035914">
    <property type="entry name" value="Sperma_CUB_dom_sf"/>
</dbReference>
<feature type="region of interest" description="Disordered" evidence="10">
    <location>
        <begin position="2777"/>
        <end position="2829"/>
    </location>
</feature>
<dbReference type="InterPro" id="IPR053243">
    <property type="entry name" value="SJ_maturation_regulator"/>
</dbReference>
<evidence type="ECO:0000256" key="2">
    <source>
        <dbReference type="ARBA" id="ARBA00022692"/>
    </source>
</evidence>
<evidence type="ECO:0000256" key="3">
    <source>
        <dbReference type="ARBA" id="ARBA00022729"/>
    </source>
</evidence>
<feature type="disulfide bond" evidence="9">
    <location>
        <begin position="240"/>
        <end position="250"/>
    </location>
</feature>
<sequence length="2900" mass="326314">MTRNGGWSALPLLLLLLLLQSSQQQQQLVVSEEENNSITGSGNSGSSSSSSSTTSTTSTESSAIYYTEPNYASSNSLESGYRGLTELAFGRVLRNQRVLERAKSPYVLRQDLVIEADAQLVIEPGVEVRFAPMIGITVRGLLKAEGEEGQPIVLTAAEGPSGRPRSRQIRLVDGPSPIEGRLQILHKGEWRSVCTNSRNWTRADLETACRELGYQGGRWWGWMDRQWPAKPRLLYEQPQCRGVEASLQDCSRWRDRMLGAGVCDYHPDLGIGCAPFHDGAAGATKHWRGLRFEGALYERPLIQENTLYVRRSKSILRHVEIRYAGTGREFNLTAALHVEGVPPRMESISIVGSAYTGLNVSRPEAPVVISNCTIQSNRGYGIYVNSSTGMAHVDNCLIVDNEADGIKYVHHDERPDDKADRADVYDLCTFPTTASQTFPVTISLGQSKYAPNQKKCPQHIYTRPGHVLTVHFLQMKTDRNDSAVIEVYDGISTGEKLLASVSVRNGTLPQSVTTSSHNLYIKFFADPRTSMIAFLRLTSGYKKAYDLNVTGSTIADNNGRGIAVEKLRSSLHIDDTSVSNNRHVAGVHVLGGVPDVNVTGSRIAFNRGDGINITVTGGSRNVSRSSISSNQGYGFALWLNDSASTDYVSFNQTTVVEYSEIFRNRDIGVLVGNSTGNSYVNITGNSFNSSIETAVQVESSWRHNNGILKLQVGHNRFVQNSKLGVKLSPALNMHGVIEYNHFHQHSYGGLLVRNPLLEEFDLLPVELLIQHNEFYGNTGYFVASIGLSPYSDVQHLLFTRNFLKENKVREPFDYGHIQGSRLIPRSRVSAALVVSSSNVNVFRNILQNPESKYEIGSQLEDQSKIINCTYNWLGSIDQPEIFERLFHRKDRYNLAKIEYIPYLLHNSNPATNTINPNPTFVPRFLAADSNVVGGEVDGTEILQAGEYIVKRDINVRPGGKLILQPGVTLRFRPAVGIMVAGKLDAHGTGPSNILMTLKEEIVVPPMDNDTMVDTMSDTLDMPMQLDSQVPVRLLGGKTIKEGRLQLRVGEKWGTVCNYGWTMRDAALVCHQLGLTLDPDNWYMERSDIPRAGTNEDIVLSNIQCTEDDVDISRCKAETADEFENSCTHENDVGVRCTDVAWAGLRLGPLALRSDLQYITIERAGLLDYATNSFKPALQIDFARHSLEGVKVMSNLQDGLGVLYSDIYSADAVNMVRNSDFSNNGGSGVSFKQLGLRIASSRLENNKLAGVRHNPALSAFQQREFAGWFTSSPDTSLDSGYDPIVVPDRNSNIELSMGETKYLVTAKVTGAPISRIYNINCTPGFVVGIQLLNPIQNRSTEQIIIHDSQNTRHRGNIWNVKRDLTVFPVASSSYTVVLNYDSGDKALGGTVIVLTALPAPVQDVKNRIVRGPIPTLRITGTKIRGNRLGVLASYYNRYLDERGDHYLRKANESIQLINCEISHNVEEAIHVHSPHWNVFHSNISEISFHVNNSLVTDNGRGIIQFSRDMRQSNNLFHWIIKDSTIEGNKAGGFEIALPYVWQYNENFTHSIYMDNNTWQTNEQFGFVVDGHFANFNMSRNRFVGNRCKTGLISVRGMEKRMKIEANRIEKNTGIYMVEFKADSQSEILGEIDARFMYNEIKQNSKSLMTSRDAFHQMFDTPTYVVGFHGIQKVRVNRNIFGDNSLDYELLAGIKTAKINNKVDVTENWWGSADDREIQRRIFDFDDWNDHAVANFRPYLITDTLDSSISASWEPVSEIDFNNLGGRIVDNLSLYPRPEPYVIHSDITVMPDATLHIYPDVVMEFAPNVGILVLGTLKAAGAPGHEIVMRPISSTNEVSTHKKRDVEINTIRLCKEENCTSFTNEGFLEYFNRTTLQWVPICDSRFTERNAQVACRQLGYEPLNVYVSRDRRYELHPGSLSRIWSWPEPLQCSGKEESLESCQIRLNGQLFGHRHECPWDGEFVFLHCGQRNLEPSLSYWGGVRIANSEFEHYLYEYRIHDHETHETLRRVESTLKYVNITGAGILHNERSPAVQSIMKSPAVQRVSINQSAHHGINFISPPHTVELLSNRVKDVLGNGINILSLTGEGREADESSFAPLKQLNVPYHLFSLLDICDTTKEVTIEERVLLYYKYDNNPVNCVKIFRSSHRAKPFGFRFLQFNLYNSTGKPGRPDSLTLYDGDIYNVTVNKIEELYVNSKMEKKLFRTQGPSLSVKFFASGASSVHGFIAEVVTLPISAIGFNRDVRHNISYSRFEECEEGAIKYSNAGEVNAVITLERNEIVNNCEKLYGNFSTCTAAVSLDVQNTQSVYFRNNLVMNNQGGLSIRSDSRGSATSMKGWIHNNLFSDNYNKPALYVEGRQSSPYQEVTIFRNYFTKNNASYENNVVLKQVVSNMTLNHLQGNIGKHLLEISGFERVRLPIYQSTSHNGFYNNYALDRDGRSTIVAGTPGQQYVDNIFFNPDNDYEMLTINRSLVVEADWYANQFEMWRSSVDARHNYWGYNETLAVGGRIRDRGDSPELLQVEYQPFQMNNRSVLNGKCPPAWDLVGDTCYIYIGAPMTFYAARDFCLSANASMPYVSSDYHELWRFLQKQQHPFEYSERVWVQDIDRVNECTIFIFKSIRIDVCEETNPFICEIDPRISIDPLSWKKDIVVVGAICAILLLILLVGVACIFWFTKSKKRGVERLERRNSIRQSLHSLRSVGSTSGFSELAYQRRKPIAEISSLNSENVDISSGYLHHVSTLPLNSSFGTTDSINDLKRDLHTTSASLEYDSVSAVNTNTYDRSPLTPASEPVPEYYSNSATLPHPHNHNNTHNHQQHHHHSNHHHQNGHHHLGYQNEYYYEDRPRSESLLETNLDEDRPFRSKSEAILETNFDAYSPNEPTELTHLSAAARSKSQPLETAM</sequence>
<dbReference type="FunFam" id="3.10.250.10:FF:000016">
    <property type="entry name" value="Scavenger receptor cysteine-rich protein type 12"/>
    <property type="match status" value="1"/>
</dbReference>
<dbReference type="SMART" id="SM00202">
    <property type="entry name" value="SR"/>
    <property type="match status" value="3"/>
</dbReference>
<dbReference type="SMART" id="SM00710">
    <property type="entry name" value="PbH1"/>
    <property type="match status" value="19"/>
</dbReference>
<dbReference type="InterPro" id="IPR000859">
    <property type="entry name" value="CUB_dom"/>
</dbReference>